<evidence type="ECO:0000256" key="6">
    <source>
        <dbReference type="ARBA" id="ARBA00018569"/>
    </source>
</evidence>
<evidence type="ECO:0000313" key="14">
    <source>
        <dbReference type="Proteomes" id="UP000190080"/>
    </source>
</evidence>
<dbReference type="GO" id="GO:0006012">
    <property type="term" value="P:galactose metabolic process"/>
    <property type="evidence" value="ECO:0007669"/>
    <property type="project" value="UniProtKB-KW"/>
</dbReference>
<protein>
    <recommendedName>
        <fullName evidence="6">UDP-glucose 4-epimerase</fullName>
        <ecNumber evidence="5">5.1.3.2</ecNumber>
    </recommendedName>
    <alternativeName>
        <fullName evidence="11">Galactowaldenase</fullName>
    </alternativeName>
    <alternativeName>
        <fullName evidence="10">UDP-galactose 4-epimerase</fullName>
    </alternativeName>
</protein>
<keyword evidence="8" id="KW-0119">Carbohydrate metabolism</keyword>
<organism evidence="13 14">
    <name type="scientific">Clostridium oryzae</name>
    <dbReference type="NCBI Taxonomy" id="1450648"/>
    <lineage>
        <taxon>Bacteria</taxon>
        <taxon>Bacillati</taxon>
        <taxon>Bacillota</taxon>
        <taxon>Clostridia</taxon>
        <taxon>Eubacteriales</taxon>
        <taxon>Clostridiaceae</taxon>
        <taxon>Clostridium</taxon>
    </lineage>
</organism>
<evidence type="ECO:0000256" key="2">
    <source>
        <dbReference type="ARBA" id="ARBA00001911"/>
    </source>
</evidence>
<dbReference type="STRING" id="1450648.CLORY_23720"/>
<dbReference type="OrthoDB" id="9809586at2"/>
<dbReference type="Pfam" id="PF01370">
    <property type="entry name" value="Epimerase"/>
    <property type="match status" value="1"/>
</dbReference>
<dbReference type="AlphaFoldDB" id="A0A1V4IMW4"/>
<evidence type="ECO:0000259" key="12">
    <source>
        <dbReference type="Pfam" id="PF01370"/>
    </source>
</evidence>
<evidence type="ECO:0000256" key="10">
    <source>
        <dbReference type="ARBA" id="ARBA00031367"/>
    </source>
</evidence>
<dbReference type="Proteomes" id="UP000190080">
    <property type="component" value="Unassembled WGS sequence"/>
</dbReference>
<dbReference type="EC" id="5.1.3.2" evidence="5"/>
<keyword evidence="9" id="KW-0413">Isomerase</keyword>
<dbReference type="RefSeq" id="WP_079424648.1">
    <property type="nucleotide sequence ID" value="NZ_MZGV01000024.1"/>
</dbReference>
<comment type="pathway">
    <text evidence="3">Carbohydrate metabolism; galactose metabolism.</text>
</comment>
<keyword evidence="8" id="KW-0299">Galactose metabolism</keyword>
<evidence type="ECO:0000256" key="5">
    <source>
        <dbReference type="ARBA" id="ARBA00013189"/>
    </source>
</evidence>
<sequence>MDILVIGGTRYFGIHMVNDLLKQGHNVTIATRGNAKDSFGDKVSRIILERTNPESMKMALADKKYDIIIDKIAYCSNDIKYVLDVADCDKYIYMSSTSVYEPKHWNTIEDDFNALDKKLVWCSRMDFPYEEIKRQAECALWQAYKNVNAIAVRYPFAIGKDDYTKRLLFYIEHTIKENPMNIDNVDCQMSYIRSDEAGKFISFLVDKEYTGPLNGSSNGTISIREILDYVELKTGKKAMISKDGEAAPYNNEPEYSINTDRAKNLGFEFTNLKDWIFELTDYYINLINSNL</sequence>
<evidence type="ECO:0000256" key="11">
    <source>
        <dbReference type="ARBA" id="ARBA00033067"/>
    </source>
</evidence>
<dbReference type="EMBL" id="MZGV01000024">
    <property type="protein sequence ID" value="OPJ61160.1"/>
    <property type="molecule type" value="Genomic_DNA"/>
</dbReference>
<keyword evidence="7" id="KW-0520">NAD</keyword>
<dbReference type="Gene3D" id="3.40.50.720">
    <property type="entry name" value="NAD(P)-binding Rossmann-like Domain"/>
    <property type="match status" value="1"/>
</dbReference>
<evidence type="ECO:0000256" key="1">
    <source>
        <dbReference type="ARBA" id="ARBA00000083"/>
    </source>
</evidence>
<dbReference type="GO" id="GO:0005829">
    <property type="term" value="C:cytosol"/>
    <property type="evidence" value="ECO:0007669"/>
    <property type="project" value="TreeGrafter"/>
</dbReference>
<accession>A0A1V4IMW4</accession>
<name>A0A1V4IMW4_9CLOT</name>
<dbReference type="SUPFAM" id="SSF51735">
    <property type="entry name" value="NAD(P)-binding Rossmann-fold domains"/>
    <property type="match status" value="1"/>
</dbReference>
<evidence type="ECO:0000256" key="3">
    <source>
        <dbReference type="ARBA" id="ARBA00004947"/>
    </source>
</evidence>
<evidence type="ECO:0000313" key="13">
    <source>
        <dbReference type="EMBL" id="OPJ61160.1"/>
    </source>
</evidence>
<dbReference type="InterPro" id="IPR001509">
    <property type="entry name" value="Epimerase_deHydtase"/>
</dbReference>
<proteinExistence type="inferred from homology"/>
<feature type="domain" description="NAD-dependent epimerase/dehydratase" evidence="12">
    <location>
        <begin position="3"/>
        <end position="206"/>
    </location>
</feature>
<keyword evidence="14" id="KW-1185">Reference proteome</keyword>
<dbReference type="PANTHER" id="PTHR43725:SF47">
    <property type="entry name" value="UDP-GLUCOSE 4-EPIMERASE"/>
    <property type="match status" value="1"/>
</dbReference>
<evidence type="ECO:0000256" key="4">
    <source>
        <dbReference type="ARBA" id="ARBA00007637"/>
    </source>
</evidence>
<comment type="similarity">
    <text evidence="4">Belongs to the NAD(P)-dependent epimerase/dehydratase family.</text>
</comment>
<gene>
    <name evidence="13" type="ORF">CLORY_23720</name>
</gene>
<comment type="catalytic activity">
    <reaction evidence="1">
        <text>UDP-alpha-D-glucose = UDP-alpha-D-galactose</text>
        <dbReference type="Rhea" id="RHEA:22168"/>
        <dbReference type="ChEBI" id="CHEBI:58885"/>
        <dbReference type="ChEBI" id="CHEBI:66914"/>
        <dbReference type="EC" id="5.1.3.2"/>
    </reaction>
</comment>
<reference evidence="13 14" key="1">
    <citation type="submission" date="2017-03" db="EMBL/GenBank/DDBJ databases">
        <title>Genome sequence of Clostridium oryzae DSM 28571.</title>
        <authorList>
            <person name="Poehlein A."/>
            <person name="Daniel R."/>
        </authorList>
    </citation>
    <scope>NUCLEOTIDE SEQUENCE [LARGE SCALE GENOMIC DNA]</scope>
    <source>
        <strain evidence="13 14">DSM 28571</strain>
    </source>
</reference>
<evidence type="ECO:0000256" key="9">
    <source>
        <dbReference type="ARBA" id="ARBA00023235"/>
    </source>
</evidence>
<evidence type="ECO:0000256" key="7">
    <source>
        <dbReference type="ARBA" id="ARBA00023027"/>
    </source>
</evidence>
<dbReference type="GO" id="GO:0003978">
    <property type="term" value="F:UDP-glucose 4-epimerase activity"/>
    <property type="evidence" value="ECO:0007669"/>
    <property type="project" value="UniProtKB-EC"/>
</dbReference>
<dbReference type="InterPro" id="IPR036291">
    <property type="entry name" value="NAD(P)-bd_dom_sf"/>
</dbReference>
<evidence type="ECO:0000256" key="8">
    <source>
        <dbReference type="ARBA" id="ARBA00023144"/>
    </source>
</evidence>
<comment type="caution">
    <text evidence="13">The sequence shown here is derived from an EMBL/GenBank/DDBJ whole genome shotgun (WGS) entry which is preliminary data.</text>
</comment>
<comment type="cofactor">
    <cofactor evidence="2">
        <name>NAD(+)</name>
        <dbReference type="ChEBI" id="CHEBI:57540"/>
    </cofactor>
</comment>
<dbReference type="PANTHER" id="PTHR43725">
    <property type="entry name" value="UDP-GLUCOSE 4-EPIMERASE"/>
    <property type="match status" value="1"/>
</dbReference>